<reference evidence="3" key="1">
    <citation type="journal article" date="2019" name="Int. J. Syst. Evol. Microbiol.">
        <title>The Global Catalogue of Microorganisms (GCM) 10K type strain sequencing project: providing services to taxonomists for standard genome sequencing and annotation.</title>
        <authorList>
            <consortium name="The Broad Institute Genomics Platform"/>
            <consortium name="The Broad Institute Genome Sequencing Center for Infectious Disease"/>
            <person name="Wu L."/>
            <person name="Ma J."/>
        </authorList>
    </citation>
    <scope>NUCLEOTIDE SEQUENCE [LARGE SCALE GENOMIC DNA]</scope>
    <source>
        <strain evidence="3">CGMCC 4.7349</strain>
    </source>
</reference>
<evidence type="ECO:0000256" key="1">
    <source>
        <dbReference type="SAM" id="MobiDB-lite"/>
    </source>
</evidence>
<protein>
    <submittedName>
        <fullName evidence="2">Uncharacterized protein</fullName>
    </submittedName>
</protein>
<dbReference type="Proteomes" id="UP000656881">
    <property type="component" value="Unassembled WGS sequence"/>
</dbReference>
<sequence length="140" mass="14388">MGWGGFPGARGPAPWAVPPPSASVGAMTTTTRVTAPRLGRTALAAGAALALFAALPTASAHAATGTFFYHSRDAGDLEMNNPANNECRLLVQGGATSADNQTDTTATIYFDHGCEEPHSTLRPGQSTGFFGSLPHSVRFG</sequence>
<comment type="caution">
    <text evidence="2">The sequence shown here is derived from an EMBL/GenBank/DDBJ whole genome shotgun (WGS) entry which is preliminary data.</text>
</comment>
<evidence type="ECO:0000313" key="2">
    <source>
        <dbReference type="EMBL" id="GGO35821.1"/>
    </source>
</evidence>
<evidence type="ECO:0000313" key="3">
    <source>
        <dbReference type="Proteomes" id="UP000656881"/>
    </source>
</evidence>
<organism evidence="2 3">
    <name type="scientific">Streptomyces lasiicapitis</name>
    <dbReference type="NCBI Taxonomy" id="1923961"/>
    <lineage>
        <taxon>Bacteria</taxon>
        <taxon>Bacillati</taxon>
        <taxon>Actinomycetota</taxon>
        <taxon>Actinomycetes</taxon>
        <taxon>Kitasatosporales</taxon>
        <taxon>Streptomycetaceae</taxon>
        <taxon>Streptomyces</taxon>
    </lineage>
</organism>
<name>A0ABQ2LIU8_9ACTN</name>
<dbReference type="EMBL" id="BMNG01000001">
    <property type="protein sequence ID" value="GGO35821.1"/>
    <property type="molecule type" value="Genomic_DNA"/>
</dbReference>
<feature type="region of interest" description="Disordered" evidence="1">
    <location>
        <begin position="1"/>
        <end position="23"/>
    </location>
</feature>
<keyword evidence="3" id="KW-1185">Reference proteome</keyword>
<accession>A0ABQ2LIU8</accession>
<gene>
    <name evidence="2" type="ORF">GCM10012286_07000</name>
</gene>
<proteinExistence type="predicted"/>